<dbReference type="AlphaFoldDB" id="A0A645CJQ3"/>
<dbReference type="EMBL" id="VSSQ01027772">
    <property type="protein sequence ID" value="MPM77186.1"/>
    <property type="molecule type" value="Genomic_DNA"/>
</dbReference>
<organism evidence="2">
    <name type="scientific">bioreactor metagenome</name>
    <dbReference type="NCBI Taxonomy" id="1076179"/>
    <lineage>
        <taxon>unclassified sequences</taxon>
        <taxon>metagenomes</taxon>
        <taxon>ecological metagenomes</taxon>
    </lineage>
</organism>
<proteinExistence type="predicted"/>
<protein>
    <submittedName>
        <fullName evidence="2">Uncharacterized protein</fullName>
    </submittedName>
</protein>
<evidence type="ECO:0000313" key="2">
    <source>
        <dbReference type="EMBL" id="MPM77186.1"/>
    </source>
</evidence>
<reference evidence="2" key="1">
    <citation type="submission" date="2019-08" db="EMBL/GenBank/DDBJ databases">
        <authorList>
            <person name="Kucharzyk K."/>
            <person name="Murdoch R.W."/>
            <person name="Higgins S."/>
            <person name="Loffler F."/>
        </authorList>
    </citation>
    <scope>NUCLEOTIDE SEQUENCE</scope>
</reference>
<accession>A0A645CJQ3</accession>
<gene>
    <name evidence="2" type="ORF">SDC9_124186</name>
</gene>
<comment type="caution">
    <text evidence="2">The sequence shown here is derived from an EMBL/GenBank/DDBJ whole genome shotgun (WGS) entry which is preliminary data.</text>
</comment>
<feature type="region of interest" description="Disordered" evidence="1">
    <location>
        <begin position="1"/>
        <end position="43"/>
    </location>
</feature>
<evidence type="ECO:0000256" key="1">
    <source>
        <dbReference type="SAM" id="MobiDB-lite"/>
    </source>
</evidence>
<name>A0A645CJQ3_9ZZZZ</name>
<sequence>MADGLVWADGDDCGTDCAEPGSNQQNGCKRSGDQPGTDWHESDVDDVGRQMQCFQPMRYGCNDGKQAA</sequence>